<dbReference type="InterPro" id="IPR011009">
    <property type="entry name" value="Kinase-like_dom_sf"/>
</dbReference>
<name>A0A7W5CHA6_9MICO</name>
<accession>A0A7W5CHA6</accession>
<dbReference type="EMBL" id="JACHXY010000001">
    <property type="protein sequence ID" value="MBB3157652.1"/>
    <property type="molecule type" value="Genomic_DNA"/>
</dbReference>
<sequence length="340" mass="37112">MMLPPREVRDEHGRWSVRRAWPSSNGCDLEVVHADGRLRAGRLRDGRVELLADGRDKHLPALEGAWSTGTTVSWRRGRRVVLRAHDGSGYVKVVRSESLAAITRAHDRAESFRGGFVTPDVTLLDAAGCVHLSRVGGRTLHDLGADPATPDAAVHAAWDGWARGWERVLAAPVAADAAPHTSADEAEILLRWRDHALRAGVEPAVAAAFDRASVALTMDAVEASAPAHRDLHDKQVLWDGRRSGLIDLDTAARAEPALDLANLRAHVAWRRGQGRLSPARAHGALEAIDRVAARSHVDPARIAAYEASTRLRLGAVYLFRPAWHSRAAQWLIRCADEPVR</sequence>
<dbReference type="RefSeq" id="WP_183419036.1">
    <property type="nucleotide sequence ID" value="NZ_JACHXY010000001.1"/>
</dbReference>
<evidence type="ECO:0000313" key="1">
    <source>
        <dbReference type="EMBL" id="MBB3157652.1"/>
    </source>
</evidence>
<gene>
    <name evidence="1" type="ORF">FHS07_001336</name>
</gene>
<evidence type="ECO:0008006" key="3">
    <source>
        <dbReference type="Google" id="ProtNLM"/>
    </source>
</evidence>
<reference evidence="1 2" key="1">
    <citation type="submission" date="2020-08" db="EMBL/GenBank/DDBJ databases">
        <title>Genomic Encyclopedia of Type Strains, Phase III (KMG-III): the genomes of soil and plant-associated and newly described type strains.</title>
        <authorList>
            <person name="Whitman W."/>
        </authorList>
    </citation>
    <scope>NUCLEOTIDE SEQUENCE [LARGE SCALE GENOMIC DNA]</scope>
    <source>
        <strain evidence="1 2">CECT 8356</strain>
    </source>
</reference>
<proteinExistence type="predicted"/>
<dbReference type="AlphaFoldDB" id="A0A7W5CHA6"/>
<dbReference type="Proteomes" id="UP000543579">
    <property type="component" value="Unassembled WGS sequence"/>
</dbReference>
<comment type="caution">
    <text evidence="1">The sequence shown here is derived from an EMBL/GenBank/DDBJ whole genome shotgun (WGS) entry which is preliminary data.</text>
</comment>
<dbReference type="SUPFAM" id="SSF56112">
    <property type="entry name" value="Protein kinase-like (PK-like)"/>
    <property type="match status" value="1"/>
</dbReference>
<organism evidence="1 2">
    <name type="scientific">Microbacterium proteolyticum</name>
    <dbReference type="NCBI Taxonomy" id="1572644"/>
    <lineage>
        <taxon>Bacteria</taxon>
        <taxon>Bacillati</taxon>
        <taxon>Actinomycetota</taxon>
        <taxon>Actinomycetes</taxon>
        <taxon>Micrococcales</taxon>
        <taxon>Microbacteriaceae</taxon>
        <taxon>Microbacterium</taxon>
    </lineage>
</organism>
<protein>
    <recommendedName>
        <fullName evidence="3">Aminoglycoside phosphotransferase domain-containing protein</fullName>
    </recommendedName>
</protein>
<evidence type="ECO:0000313" key="2">
    <source>
        <dbReference type="Proteomes" id="UP000543579"/>
    </source>
</evidence>